<dbReference type="AlphaFoldDB" id="A0AAV7ZYW6"/>
<gene>
    <name evidence="3" type="ORF">M0812_08496</name>
</gene>
<feature type="compositionally biased region" description="Basic and acidic residues" evidence="1">
    <location>
        <begin position="155"/>
        <end position="165"/>
    </location>
</feature>
<feature type="region of interest" description="Disordered" evidence="1">
    <location>
        <begin position="334"/>
        <end position="354"/>
    </location>
</feature>
<accession>A0AAV7ZYW6</accession>
<reference evidence="3" key="1">
    <citation type="submission" date="2022-08" db="EMBL/GenBank/DDBJ databases">
        <title>Novel sulphate-reducing endosymbionts in the free-living metamonad Anaeramoeba.</title>
        <authorList>
            <person name="Jerlstrom-Hultqvist J."/>
            <person name="Cepicka I."/>
            <person name="Gallot-Lavallee L."/>
            <person name="Salas-Leiva D."/>
            <person name="Curtis B.A."/>
            <person name="Zahonova K."/>
            <person name="Pipaliya S."/>
            <person name="Dacks J."/>
            <person name="Roger A.J."/>
        </authorList>
    </citation>
    <scope>NUCLEOTIDE SEQUENCE</scope>
    <source>
        <strain evidence="3">Busselton2</strain>
    </source>
</reference>
<comment type="caution">
    <text evidence="3">The sequence shown here is derived from an EMBL/GenBank/DDBJ whole genome shotgun (WGS) entry which is preliminary data.</text>
</comment>
<name>A0AAV7ZYW6_9EUKA</name>
<dbReference type="Proteomes" id="UP001146793">
    <property type="component" value="Unassembled WGS sequence"/>
</dbReference>
<evidence type="ECO:0000256" key="1">
    <source>
        <dbReference type="SAM" id="MobiDB-lite"/>
    </source>
</evidence>
<proteinExistence type="predicted"/>
<dbReference type="Gene3D" id="3.30.450.20">
    <property type="entry name" value="PAS domain"/>
    <property type="match status" value="1"/>
</dbReference>
<feature type="compositionally biased region" description="Low complexity" evidence="1">
    <location>
        <begin position="339"/>
        <end position="354"/>
    </location>
</feature>
<evidence type="ECO:0000313" key="3">
    <source>
        <dbReference type="EMBL" id="KAJ3445961.1"/>
    </source>
</evidence>
<feature type="region of interest" description="Disordered" evidence="1">
    <location>
        <begin position="154"/>
        <end position="187"/>
    </location>
</feature>
<evidence type="ECO:0000259" key="2">
    <source>
        <dbReference type="PROSITE" id="PS50112"/>
    </source>
</evidence>
<dbReference type="SUPFAM" id="SSF55785">
    <property type="entry name" value="PYP-like sensor domain (PAS domain)"/>
    <property type="match status" value="1"/>
</dbReference>
<dbReference type="PROSITE" id="PS50112">
    <property type="entry name" value="PAS"/>
    <property type="match status" value="1"/>
</dbReference>
<dbReference type="InterPro" id="IPR035965">
    <property type="entry name" value="PAS-like_dom_sf"/>
</dbReference>
<feature type="domain" description="PAS" evidence="2">
    <location>
        <begin position="17"/>
        <end position="71"/>
    </location>
</feature>
<organism evidence="3 4">
    <name type="scientific">Anaeramoeba flamelloides</name>
    <dbReference type="NCBI Taxonomy" id="1746091"/>
    <lineage>
        <taxon>Eukaryota</taxon>
        <taxon>Metamonada</taxon>
        <taxon>Anaeramoebidae</taxon>
        <taxon>Anaeramoeba</taxon>
    </lineage>
</organism>
<dbReference type="InterPro" id="IPR000014">
    <property type="entry name" value="PAS"/>
</dbReference>
<dbReference type="EMBL" id="JANTQA010000021">
    <property type="protein sequence ID" value="KAJ3445961.1"/>
    <property type="molecule type" value="Genomic_DNA"/>
</dbReference>
<evidence type="ECO:0000313" key="4">
    <source>
        <dbReference type="Proteomes" id="UP001146793"/>
    </source>
</evidence>
<protein>
    <recommendedName>
        <fullName evidence="2">PAS domain-containing protein</fullName>
    </recommendedName>
</protein>
<sequence>MYDFNECSVLLEIDKKNTSQYLKNFKSYSQPCVIIDLDGSFLHINNSLIKLFGAKNEKALRKRKLSHIYPDFQPHFSISSEIAISQVVQSTFEAAQNEERFVCEWIYRDCKGGDLSVSISSSSISLSGKIAIFFELTPLVIGIGNETNKTKTKSIKQEEKLKKNSNEQNFEVGKNDNNQRTIPDFDQSEKDNLVKLEGISKSLKGIEKLMHECGNNKLENDVVENLTFVEREINILLNSRLNQIHDLSKKLLEERKIHKKKYSCLEKHLQRRMGNIDSQKQEKRKMLEENLKMKNKIFQAKKLTTKKKLILEKSVNKFEKDPQILESWEKIKKMHSQITNNQNSRKSNTNNKEK</sequence>